<proteinExistence type="predicted"/>
<dbReference type="Proteomes" id="UP001161757">
    <property type="component" value="Unassembled WGS sequence"/>
</dbReference>
<sequence length="99" mass="10865">MLGNEGKPKVCELVDGKCAVWGRATRAFNLGSNASSTVNTTHLPQAPSIRILNSSVAELFVFPWWMCRNFRSVLEDCGGVRNRLDSKVLGVISEGRRAD</sequence>
<name>A0AAN6EWU9_EXODE</name>
<reference evidence="1" key="1">
    <citation type="submission" date="2023-01" db="EMBL/GenBank/DDBJ databases">
        <title>Exophiala dermititidis isolated from Cystic Fibrosis Patient.</title>
        <authorList>
            <person name="Kurbessoian T."/>
            <person name="Crocker A."/>
            <person name="Murante D."/>
            <person name="Hogan D.A."/>
            <person name="Stajich J.E."/>
        </authorList>
    </citation>
    <scope>NUCLEOTIDE SEQUENCE</scope>
    <source>
        <strain evidence="1">Ex8</strain>
    </source>
</reference>
<dbReference type="EMBL" id="JAJGCB010000005">
    <property type="protein sequence ID" value="KAJ8992723.1"/>
    <property type="molecule type" value="Genomic_DNA"/>
</dbReference>
<evidence type="ECO:0000313" key="2">
    <source>
        <dbReference type="Proteomes" id="UP001161757"/>
    </source>
</evidence>
<organism evidence="1 2">
    <name type="scientific">Exophiala dermatitidis</name>
    <name type="common">Black yeast-like fungus</name>
    <name type="synonym">Wangiella dermatitidis</name>
    <dbReference type="NCBI Taxonomy" id="5970"/>
    <lineage>
        <taxon>Eukaryota</taxon>
        <taxon>Fungi</taxon>
        <taxon>Dikarya</taxon>
        <taxon>Ascomycota</taxon>
        <taxon>Pezizomycotina</taxon>
        <taxon>Eurotiomycetes</taxon>
        <taxon>Chaetothyriomycetidae</taxon>
        <taxon>Chaetothyriales</taxon>
        <taxon>Herpotrichiellaceae</taxon>
        <taxon>Exophiala</taxon>
    </lineage>
</organism>
<gene>
    <name evidence="1" type="ORF">HRR80_003822</name>
</gene>
<evidence type="ECO:0000313" key="1">
    <source>
        <dbReference type="EMBL" id="KAJ8992723.1"/>
    </source>
</evidence>
<comment type="caution">
    <text evidence="1">The sequence shown here is derived from an EMBL/GenBank/DDBJ whole genome shotgun (WGS) entry which is preliminary data.</text>
</comment>
<protein>
    <submittedName>
        <fullName evidence="1">Uncharacterized protein</fullName>
    </submittedName>
</protein>
<dbReference type="AlphaFoldDB" id="A0AAN6EWU9"/>
<accession>A0AAN6EWU9</accession>